<dbReference type="Pfam" id="PF00300">
    <property type="entry name" value="His_Phos_1"/>
    <property type="match status" value="1"/>
</dbReference>
<evidence type="ECO:0000313" key="1">
    <source>
        <dbReference type="EMBL" id="AIA31686.1"/>
    </source>
</evidence>
<dbReference type="InterPro" id="IPR013078">
    <property type="entry name" value="His_Pase_superF_clade-1"/>
</dbReference>
<dbReference type="SMART" id="SM00855">
    <property type="entry name" value="PGAM"/>
    <property type="match status" value="1"/>
</dbReference>
<dbReference type="InterPro" id="IPR050275">
    <property type="entry name" value="PGM_Phosphatase"/>
</dbReference>
<dbReference type="InterPro" id="IPR029033">
    <property type="entry name" value="His_PPase_superfam"/>
</dbReference>
<proteinExistence type="predicted"/>
<accession>A0A059Y299</accession>
<reference evidence="2" key="1">
    <citation type="submission" date="2014-02" db="EMBL/GenBank/DDBJ databases">
        <title>Complete genome sequence and comparative genomic analysis of the nitrogen-fixing bacterium Leptospirillum ferriphilum YSK.</title>
        <authorList>
            <person name="Guo X."/>
            <person name="Yin H."/>
            <person name="Liang Y."/>
            <person name="Hu Q."/>
            <person name="Ma L."/>
            <person name="Xiao Y."/>
            <person name="Zhang X."/>
            <person name="Qiu G."/>
            <person name="Liu X."/>
        </authorList>
    </citation>
    <scope>NUCLEOTIDE SEQUENCE [LARGE SCALE GENOMIC DNA]</scope>
    <source>
        <strain evidence="2">YSK</strain>
    </source>
</reference>
<keyword evidence="2" id="KW-1185">Reference proteome</keyword>
<dbReference type="AlphaFoldDB" id="A0A059Y299"/>
<gene>
    <name evidence="1" type="ORF">Y981_05815</name>
</gene>
<dbReference type="GO" id="GO:0016791">
    <property type="term" value="F:phosphatase activity"/>
    <property type="evidence" value="ECO:0007669"/>
    <property type="project" value="TreeGrafter"/>
</dbReference>
<sequence length="267" mass="29975">MSIMENSRGFVIMPGNPRVEFQSLAEPDQDQAKPGAPGRIRPSGVDVKYLKDPSHPDRLRIFLLRHGHLENSERHVINGSTDVSLSPTGLLQMEIWKNCFSGSSLDGFYSSSLRRTIDGVRILSEGRGIPSQAVFGFRERSFGDWEGMTRDKIEQQDPEGYKRWLKLDPEFAPPNGESLAMFRERVVEALEGILEKSFGKNIMVVGHSGVNRILLLRALGLGLDRYFGISQDYACLNIIDFYRNGPPVVHLLNAPPDWTEKRAIPAP</sequence>
<dbReference type="KEGG" id="lfp:Y981_05815"/>
<dbReference type="SUPFAM" id="SSF53254">
    <property type="entry name" value="Phosphoglycerate mutase-like"/>
    <property type="match status" value="1"/>
</dbReference>
<evidence type="ECO:0000313" key="2">
    <source>
        <dbReference type="Proteomes" id="UP000027059"/>
    </source>
</evidence>
<dbReference type="PANTHER" id="PTHR48100:SF1">
    <property type="entry name" value="HISTIDINE PHOSPHATASE FAMILY PROTEIN-RELATED"/>
    <property type="match status" value="1"/>
</dbReference>
<protein>
    <recommendedName>
        <fullName evidence="3">Phosphoglycerate mutase</fullName>
    </recommendedName>
</protein>
<organism evidence="1 2">
    <name type="scientific">Leptospirillum ferriphilum YSK</name>
    <dbReference type="NCBI Taxonomy" id="1441628"/>
    <lineage>
        <taxon>Bacteria</taxon>
        <taxon>Pseudomonadati</taxon>
        <taxon>Nitrospirota</taxon>
        <taxon>Nitrospiria</taxon>
        <taxon>Nitrospirales</taxon>
        <taxon>Nitrospiraceae</taxon>
        <taxon>Leptospirillum</taxon>
    </lineage>
</organism>
<dbReference type="HOGENOM" id="CLU_033323_8_4_0"/>
<reference evidence="1 2" key="2">
    <citation type="journal article" date="2015" name="Biomed. Res. Int.">
        <title>Effects of Arsenite Resistance on the Growth and Functional Gene Expression of Leptospirillum ferriphilum and Acidithiobacillus thiooxidans in Pure Culture and Coculture.</title>
        <authorList>
            <person name="Jiang H."/>
            <person name="Liang Y."/>
            <person name="Yin H."/>
            <person name="Xiao Y."/>
            <person name="Guo X."/>
            <person name="Xu Y."/>
            <person name="Hu Q."/>
            <person name="Liu H."/>
            <person name="Liu X."/>
        </authorList>
    </citation>
    <scope>NUCLEOTIDE SEQUENCE [LARGE SCALE GENOMIC DNA]</scope>
    <source>
        <strain evidence="1 2">YSK</strain>
    </source>
</reference>
<name>A0A059Y299_9BACT</name>
<dbReference type="GO" id="GO:0005737">
    <property type="term" value="C:cytoplasm"/>
    <property type="evidence" value="ECO:0007669"/>
    <property type="project" value="TreeGrafter"/>
</dbReference>
<dbReference type="PANTHER" id="PTHR48100">
    <property type="entry name" value="BROAD-SPECIFICITY PHOSPHATASE YOR283W-RELATED"/>
    <property type="match status" value="1"/>
</dbReference>
<dbReference type="Gene3D" id="3.40.50.1240">
    <property type="entry name" value="Phosphoglycerate mutase-like"/>
    <property type="match status" value="1"/>
</dbReference>
<evidence type="ECO:0008006" key="3">
    <source>
        <dbReference type="Google" id="ProtNLM"/>
    </source>
</evidence>
<dbReference type="CDD" id="cd07067">
    <property type="entry name" value="HP_PGM_like"/>
    <property type="match status" value="1"/>
</dbReference>
<dbReference type="Proteomes" id="UP000027059">
    <property type="component" value="Chromosome"/>
</dbReference>
<dbReference type="EMBL" id="CP007243">
    <property type="protein sequence ID" value="AIA31686.1"/>
    <property type="molecule type" value="Genomic_DNA"/>
</dbReference>